<dbReference type="AlphaFoldDB" id="S9RNS5"/>
<keyword evidence="1" id="KW-0472">Membrane</keyword>
<feature type="transmembrane region" description="Helical" evidence="1">
    <location>
        <begin position="64"/>
        <end position="92"/>
    </location>
</feature>
<dbReference type="EMBL" id="APVH01000072">
    <property type="protein sequence ID" value="EPX75604.1"/>
    <property type="molecule type" value="Genomic_DNA"/>
</dbReference>
<proteinExistence type="predicted"/>
<evidence type="ECO:0000313" key="3">
    <source>
        <dbReference type="EMBL" id="EPX75604.1"/>
    </source>
</evidence>
<evidence type="ECO:0000256" key="1">
    <source>
        <dbReference type="SAM" id="Phobius"/>
    </source>
</evidence>
<feature type="transmembrane region" description="Helical" evidence="1">
    <location>
        <begin position="33"/>
        <end position="52"/>
    </location>
</feature>
<dbReference type="HOGENOM" id="CLU_1947294_0_0_5"/>
<feature type="chain" id="PRO_5004568644" evidence="2">
    <location>
        <begin position="18"/>
        <end position="129"/>
    </location>
</feature>
<keyword evidence="2" id="KW-0732">Signal</keyword>
<organism evidence="3 4">
    <name type="scientific">Salipiger mucosus DSM 16094</name>
    <dbReference type="NCBI Taxonomy" id="1123237"/>
    <lineage>
        <taxon>Bacteria</taxon>
        <taxon>Pseudomonadati</taxon>
        <taxon>Pseudomonadota</taxon>
        <taxon>Alphaproteobacteria</taxon>
        <taxon>Rhodobacterales</taxon>
        <taxon>Roseobacteraceae</taxon>
        <taxon>Salipiger</taxon>
    </lineage>
</organism>
<protein>
    <submittedName>
        <fullName evidence="3">Uncharacterized protein</fullName>
    </submittedName>
</protein>
<dbReference type="Proteomes" id="UP000015347">
    <property type="component" value="Unassembled WGS sequence"/>
</dbReference>
<sequence>MKRILALATILPAPALAKAFDRPIPQPQTETAEFWFLVGSIALIVALGAGAMDGQPAMRPSWKLFAALYPFGAGAMGVNLFFASLIGSWLGWPVLTPWQAAAGGLVIGLPATYAFAGHIARLMKQAEGS</sequence>
<feature type="transmembrane region" description="Helical" evidence="1">
    <location>
        <begin position="98"/>
        <end position="116"/>
    </location>
</feature>
<evidence type="ECO:0000256" key="2">
    <source>
        <dbReference type="SAM" id="SignalP"/>
    </source>
</evidence>
<dbReference type="STRING" id="1123237.Salmuc_00092"/>
<dbReference type="eggNOG" id="ENOG50333BD">
    <property type="taxonomic scope" value="Bacteria"/>
</dbReference>
<accession>S9RNS5</accession>
<keyword evidence="1" id="KW-1133">Transmembrane helix</keyword>
<keyword evidence="1" id="KW-0812">Transmembrane</keyword>
<name>S9RNS5_9RHOB</name>
<reference evidence="4" key="1">
    <citation type="journal article" date="2014" name="Stand. Genomic Sci.">
        <title>Genome sequence of the exopolysaccharide-producing Salipiger mucosus type strain (DSM 16094(T)), a moderately halophilic member of the Roseobacter clade.</title>
        <authorList>
            <person name="Riedel T."/>
            <person name="Spring S."/>
            <person name="Fiebig A."/>
            <person name="Petersen J."/>
            <person name="Kyrpides N.C."/>
            <person name="Goker M."/>
            <person name="Klenk H.P."/>
        </authorList>
    </citation>
    <scope>NUCLEOTIDE SEQUENCE [LARGE SCALE GENOMIC DNA]</scope>
    <source>
        <strain evidence="4">DSM 16094</strain>
    </source>
</reference>
<evidence type="ECO:0000313" key="4">
    <source>
        <dbReference type="Proteomes" id="UP000015347"/>
    </source>
</evidence>
<feature type="signal peptide" evidence="2">
    <location>
        <begin position="1"/>
        <end position="17"/>
    </location>
</feature>
<gene>
    <name evidence="3" type="ORF">Salmuc_00092</name>
</gene>
<keyword evidence="4" id="KW-1185">Reference proteome</keyword>
<comment type="caution">
    <text evidence="3">The sequence shown here is derived from an EMBL/GenBank/DDBJ whole genome shotgun (WGS) entry which is preliminary data.</text>
</comment>